<keyword evidence="2" id="KW-1185">Reference proteome</keyword>
<reference evidence="1 2" key="1">
    <citation type="submission" date="2021-06" db="EMBL/GenBank/DDBJ databases">
        <title>Caerostris extrusa draft genome.</title>
        <authorList>
            <person name="Kono N."/>
            <person name="Arakawa K."/>
        </authorList>
    </citation>
    <scope>NUCLEOTIDE SEQUENCE [LARGE SCALE GENOMIC DNA]</scope>
</reference>
<dbReference type="AlphaFoldDB" id="A0AAV4W8P4"/>
<evidence type="ECO:0000313" key="1">
    <source>
        <dbReference type="EMBL" id="GIY79176.1"/>
    </source>
</evidence>
<protein>
    <submittedName>
        <fullName evidence="1">Uncharacterized protein</fullName>
    </submittedName>
</protein>
<evidence type="ECO:0000313" key="2">
    <source>
        <dbReference type="Proteomes" id="UP001054945"/>
    </source>
</evidence>
<dbReference type="EMBL" id="BPLR01015853">
    <property type="protein sequence ID" value="GIY79176.1"/>
    <property type="molecule type" value="Genomic_DNA"/>
</dbReference>
<accession>A0AAV4W8P4</accession>
<dbReference type="Proteomes" id="UP001054945">
    <property type="component" value="Unassembled WGS sequence"/>
</dbReference>
<proteinExistence type="predicted"/>
<comment type="caution">
    <text evidence="1">The sequence shown here is derived from an EMBL/GenBank/DDBJ whole genome shotgun (WGS) entry which is preliminary data.</text>
</comment>
<organism evidence="1 2">
    <name type="scientific">Caerostris extrusa</name>
    <name type="common">Bark spider</name>
    <name type="synonym">Caerostris bankana</name>
    <dbReference type="NCBI Taxonomy" id="172846"/>
    <lineage>
        <taxon>Eukaryota</taxon>
        <taxon>Metazoa</taxon>
        <taxon>Ecdysozoa</taxon>
        <taxon>Arthropoda</taxon>
        <taxon>Chelicerata</taxon>
        <taxon>Arachnida</taxon>
        <taxon>Araneae</taxon>
        <taxon>Araneomorphae</taxon>
        <taxon>Entelegynae</taxon>
        <taxon>Araneoidea</taxon>
        <taxon>Araneidae</taxon>
        <taxon>Caerostris</taxon>
    </lineage>
</organism>
<sequence>MHTAPIFFHRRDINRAILKSVISFRRRLVCFSIVISSPRDSPRVSSMFHLLGRPGIKPHRARMSAGKIRAAEMKSSSSGSKPKASYYVGFLYAFWASFFQHHSIAFAVSRKRDYLTPENEFLISSPLCISR</sequence>
<gene>
    <name evidence="1" type="ORF">CEXT_145751</name>
</gene>
<name>A0AAV4W8P4_CAEEX</name>